<accession>A0ABR1SPI7</accession>
<dbReference type="Pfam" id="PF20150">
    <property type="entry name" value="2EXR"/>
    <property type="match status" value="1"/>
</dbReference>
<dbReference type="InterPro" id="IPR045518">
    <property type="entry name" value="2EXR"/>
</dbReference>
<feature type="domain" description="2EXR" evidence="1">
    <location>
        <begin position="4"/>
        <end position="70"/>
    </location>
</feature>
<evidence type="ECO:0000259" key="1">
    <source>
        <dbReference type="Pfam" id="PF20150"/>
    </source>
</evidence>
<gene>
    <name evidence="2" type="ORF">PG993_008856</name>
</gene>
<dbReference type="EMBL" id="JAQQWK010000008">
    <property type="protein sequence ID" value="KAK8036242.1"/>
    <property type="molecule type" value="Genomic_DNA"/>
</dbReference>
<protein>
    <recommendedName>
        <fullName evidence="1">2EXR domain-containing protein</fullName>
    </recommendedName>
</protein>
<name>A0ABR1SPI7_9PEZI</name>
<reference evidence="2 3" key="1">
    <citation type="submission" date="2023-01" db="EMBL/GenBank/DDBJ databases">
        <title>Analysis of 21 Apiospora genomes using comparative genomics revels a genus with tremendous synthesis potential of carbohydrate active enzymes and secondary metabolites.</title>
        <authorList>
            <person name="Sorensen T."/>
        </authorList>
    </citation>
    <scope>NUCLEOTIDE SEQUENCE [LARGE SCALE GENOMIC DNA]</scope>
    <source>
        <strain evidence="2 3">CBS 33761</strain>
    </source>
</reference>
<organism evidence="2 3">
    <name type="scientific">Apiospora rasikravindrae</name>
    <dbReference type="NCBI Taxonomy" id="990691"/>
    <lineage>
        <taxon>Eukaryota</taxon>
        <taxon>Fungi</taxon>
        <taxon>Dikarya</taxon>
        <taxon>Ascomycota</taxon>
        <taxon>Pezizomycotina</taxon>
        <taxon>Sordariomycetes</taxon>
        <taxon>Xylariomycetidae</taxon>
        <taxon>Amphisphaeriales</taxon>
        <taxon>Apiosporaceae</taxon>
        <taxon>Apiospora</taxon>
    </lineage>
</organism>
<keyword evidence="3" id="KW-1185">Reference proteome</keyword>
<proteinExistence type="predicted"/>
<sequence>MSTFPQFSRFVPELREMIWKEALKNEAKDRIALVHRDSRRIVPSKSLVSPLLAVNHDLREVALAYFDVRLDVVHLNLDPAIEDTYSWAATRPEDWEHHVRTETYIAAHKALTSQPASAQPATPKGCLYLNSQDDTFLLSFKATVDNRPRYLPPIHQDNLEDACVKVVAYAKIAEVLGPSVLKAYEEPHPCVSVPLPATVCSLTPNVVYATPHYDLDLKPWPGKLYYPSTTVEMLWMAHLFHQMRGSPVGAANGAPYRTLEDLRHAAIS</sequence>
<evidence type="ECO:0000313" key="3">
    <source>
        <dbReference type="Proteomes" id="UP001444661"/>
    </source>
</evidence>
<comment type="caution">
    <text evidence="2">The sequence shown here is derived from an EMBL/GenBank/DDBJ whole genome shotgun (WGS) entry which is preliminary data.</text>
</comment>
<evidence type="ECO:0000313" key="2">
    <source>
        <dbReference type="EMBL" id="KAK8036242.1"/>
    </source>
</evidence>
<dbReference type="Proteomes" id="UP001444661">
    <property type="component" value="Unassembled WGS sequence"/>
</dbReference>